<dbReference type="AlphaFoldDB" id="A0A2C9U6B2"/>
<organism evidence="1">
    <name type="scientific">Manihot esculenta</name>
    <name type="common">Cassava</name>
    <name type="synonym">Jatropha manihot</name>
    <dbReference type="NCBI Taxonomy" id="3983"/>
    <lineage>
        <taxon>Eukaryota</taxon>
        <taxon>Viridiplantae</taxon>
        <taxon>Streptophyta</taxon>
        <taxon>Embryophyta</taxon>
        <taxon>Tracheophyta</taxon>
        <taxon>Spermatophyta</taxon>
        <taxon>Magnoliopsida</taxon>
        <taxon>eudicotyledons</taxon>
        <taxon>Gunneridae</taxon>
        <taxon>Pentapetalae</taxon>
        <taxon>rosids</taxon>
        <taxon>fabids</taxon>
        <taxon>Malpighiales</taxon>
        <taxon>Euphorbiaceae</taxon>
        <taxon>Crotonoideae</taxon>
        <taxon>Manihoteae</taxon>
        <taxon>Manihot</taxon>
    </lineage>
</organism>
<evidence type="ECO:0000313" key="1">
    <source>
        <dbReference type="EMBL" id="OAY25352.1"/>
    </source>
</evidence>
<sequence length="53" mass="6121">MLNCNHLQINPTLNTLLILRNPVLRSAQFSPPFCAFPFSYLQFPPTPLDENYI</sequence>
<reference evidence="1" key="1">
    <citation type="submission" date="2016-02" db="EMBL/GenBank/DDBJ databases">
        <title>WGS assembly of Manihot esculenta.</title>
        <authorList>
            <person name="Bredeson J.V."/>
            <person name="Prochnik S.E."/>
            <person name="Lyons J.B."/>
            <person name="Schmutz J."/>
            <person name="Grimwood J."/>
            <person name="Vrebalov J."/>
            <person name="Bart R.S."/>
            <person name="Amuge T."/>
            <person name="Ferguson M.E."/>
            <person name="Green R."/>
            <person name="Putnam N."/>
            <person name="Stites J."/>
            <person name="Rounsley S."/>
            <person name="Rokhsar D.S."/>
        </authorList>
    </citation>
    <scope>NUCLEOTIDE SEQUENCE [LARGE SCALE GENOMIC DNA]</scope>
    <source>
        <tissue evidence="1">Leaf</tissue>
    </source>
</reference>
<protein>
    <submittedName>
        <fullName evidence="1">Uncharacterized protein</fullName>
    </submittedName>
</protein>
<name>A0A2C9U6B2_MANES</name>
<proteinExistence type="predicted"/>
<gene>
    <name evidence="1" type="ORF">MANES_17G087300</name>
</gene>
<dbReference type="EMBL" id="CM004403">
    <property type="protein sequence ID" value="OAY25352.1"/>
    <property type="molecule type" value="Genomic_DNA"/>
</dbReference>
<accession>A0A2C9U6B2</accession>